<feature type="transmembrane region" description="Helical" evidence="6">
    <location>
        <begin position="373"/>
        <end position="396"/>
    </location>
</feature>
<dbReference type="EMBL" id="APLQ01000010">
    <property type="protein sequence ID" value="ENO16539.1"/>
    <property type="molecule type" value="Genomic_DNA"/>
</dbReference>
<dbReference type="PATRIC" id="fig|626887.3.peg.473"/>
<keyword evidence="3 6" id="KW-1133">Transmembrane helix</keyword>
<dbReference type="Proteomes" id="UP000013165">
    <property type="component" value="Unassembled WGS sequence"/>
</dbReference>
<protein>
    <submittedName>
        <fullName evidence="7">SLC13 family permease</fullName>
    </submittedName>
</protein>
<feature type="transmembrane region" description="Helical" evidence="6">
    <location>
        <begin position="75"/>
        <end position="92"/>
    </location>
</feature>
<dbReference type="GO" id="GO:1905039">
    <property type="term" value="P:carboxylic acid transmembrane transport"/>
    <property type="evidence" value="ECO:0007669"/>
    <property type="project" value="UniProtKB-ARBA"/>
</dbReference>
<evidence type="ECO:0000256" key="2">
    <source>
        <dbReference type="ARBA" id="ARBA00022692"/>
    </source>
</evidence>
<dbReference type="eggNOG" id="COG0471">
    <property type="taxonomic scope" value="Bacteria"/>
</dbReference>
<feature type="transmembrane region" description="Helical" evidence="6">
    <location>
        <begin position="454"/>
        <end position="481"/>
    </location>
</feature>
<evidence type="ECO:0000256" key="1">
    <source>
        <dbReference type="ARBA" id="ARBA00004141"/>
    </source>
</evidence>
<feature type="transmembrane region" description="Helical" evidence="6">
    <location>
        <begin position="245"/>
        <end position="267"/>
    </location>
</feature>
<dbReference type="RefSeq" id="WP_004583049.1">
    <property type="nucleotide sequence ID" value="NZ_AP028878.1"/>
</dbReference>
<dbReference type="OrthoDB" id="9766267at2"/>
<feature type="transmembrane region" description="Helical" evidence="6">
    <location>
        <begin position="493"/>
        <end position="514"/>
    </location>
</feature>
<organism evidence="7 8">
    <name type="scientific">Marinobacter nanhaiticus D15-8W</name>
    <dbReference type="NCBI Taxonomy" id="626887"/>
    <lineage>
        <taxon>Bacteria</taxon>
        <taxon>Pseudomonadati</taxon>
        <taxon>Pseudomonadota</taxon>
        <taxon>Gammaproteobacteria</taxon>
        <taxon>Pseudomonadales</taxon>
        <taxon>Marinobacteraceae</taxon>
        <taxon>Marinobacter</taxon>
    </lineage>
</organism>
<feature type="transmembrane region" description="Helical" evidence="6">
    <location>
        <begin position="98"/>
        <end position="116"/>
    </location>
</feature>
<dbReference type="Pfam" id="PF00939">
    <property type="entry name" value="Na_sulph_symp"/>
    <property type="match status" value="1"/>
</dbReference>
<gene>
    <name evidence="7" type="ORF">J057_02475</name>
</gene>
<reference evidence="7 8" key="1">
    <citation type="journal article" date="2013" name="Genome Announc.">
        <title>Genome Sequence of the Polycyclic Aromatic Hydrocarbon-Degrading Bacterium Strain Marinobacter nanhaiticus D15-8WT.</title>
        <authorList>
            <person name="Cui Z."/>
            <person name="Gao W."/>
            <person name="Li Q."/>
            <person name="Xu G."/>
            <person name="Zheng L."/>
        </authorList>
    </citation>
    <scope>NUCLEOTIDE SEQUENCE [LARGE SCALE GENOMIC DNA]</scope>
    <source>
        <strain evidence="7 8">D15-8W</strain>
    </source>
</reference>
<name>N6W8D8_9GAMM</name>
<feature type="transmembrane region" description="Helical" evidence="6">
    <location>
        <begin position="297"/>
        <end position="322"/>
    </location>
</feature>
<dbReference type="GO" id="GO:0005886">
    <property type="term" value="C:plasma membrane"/>
    <property type="evidence" value="ECO:0007669"/>
    <property type="project" value="TreeGrafter"/>
</dbReference>
<dbReference type="AlphaFoldDB" id="N6W8D8"/>
<feature type="transmembrane region" description="Helical" evidence="6">
    <location>
        <begin position="197"/>
        <end position="217"/>
    </location>
</feature>
<feature type="region of interest" description="Disordered" evidence="5">
    <location>
        <begin position="1"/>
        <end position="22"/>
    </location>
</feature>
<evidence type="ECO:0000256" key="3">
    <source>
        <dbReference type="ARBA" id="ARBA00022989"/>
    </source>
</evidence>
<comment type="subcellular location">
    <subcellularLocation>
        <location evidence="1">Membrane</location>
        <topology evidence="1">Multi-pass membrane protein</topology>
    </subcellularLocation>
</comment>
<feature type="transmembrane region" description="Helical" evidence="6">
    <location>
        <begin position="30"/>
        <end position="48"/>
    </location>
</feature>
<evidence type="ECO:0000256" key="4">
    <source>
        <dbReference type="ARBA" id="ARBA00023136"/>
    </source>
</evidence>
<keyword evidence="8" id="KW-1185">Reference proteome</keyword>
<evidence type="ECO:0000313" key="8">
    <source>
        <dbReference type="Proteomes" id="UP000013165"/>
    </source>
</evidence>
<keyword evidence="2 6" id="KW-0812">Transmembrane</keyword>
<dbReference type="STRING" id="626887.J057_02475"/>
<sequence>MSSGFARKRISEESEAHTPPERRRIDRRKLVGLFMGPILMIAVIMLPTALTAPQQNLLAVILVTVTYWVFQPLPIPVTSLLGLALAVVLDVASASQVFGAFSSPTLFLLIGGFIITRSMSKYGLGHRIALKVLSIPGIGNSTVRIVVAFGAMAALLSGFIDNGAVAAMLLPIALGLVKTFSDDIERGGAPSAEGKPLYLSSALLLMTAYGATLGALMTPFGDASNMVGRHFIETRFDTHISVMEWMALGVPIVLALFALLCVAVLFINPPELRRIPNAKAQILRSRRKLGRMSQGEINTAIAFGAAITLWLLPPILSVVVGSESPVYIFVEKRLSPPVVALLGAILLFLLPISRKEGFTLRWQDTAAMDWGPLILVGSALALGTLMAETGLAQVLGEAVAERIQGVGPIWVCVFAAVIAISMSELTSNLVSISVLVPIIPTLAVAGGGDPQEAALVATFAAIYGFMLPISTSANAIVYSSGEIPFKRMIKTGLLVDLSGVVVVVTGVLVIVRFFGVL</sequence>
<evidence type="ECO:0000256" key="5">
    <source>
        <dbReference type="SAM" id="MobiDB-lite"/>
    </source>
</evidence>
<evidence type="ECO:0000256" key="6">
    <source>
        <dbReference type="SAM" id="Phobius"/>
    </source>
</evidence>
<feature type="transmembrane region" description="Helical" evidence="6">
    <location>
        <begin position="429"/>
        <end position="448"/>
    </location>
</feature>
<feature type="compositionally biased region" description="Basic and acidic residues" evidence="5">
    <location>
        <begin position="9"/>
        <end position="22"/>
    </location>
</feature>
<dbReference type="PANTHER" id="PTHR10283:SF82">
    <property type="entry name" value="SOLUTE CARRIER FAMILY 13 MEMBER 2"/>
    <property type="match status" value="1"/>
</dbReference>
<feature type="transmembrane region" description="Helical" evidence="6">
    <location>
        <begin position="402"/>
        <end position="422"/>
    </location>
</feature>
<accession>N6W8D8</accession>
<proteinExistence type="predicted"/>
<feature type="transmembrane region" description="Helical" evidence="6">
    <location>
        <begin position="159"/>
        <end position="177"/>
    </location>
</feature>
<dbReference type="PANTHER" id="PTHR10283">
    <property type="entry name" value="SOLUTE CARRIER FAMILY 13 MEMBER"/>
    <property type="match status" value="1"/>
</dbReference>
<comment type="caution">
    <text evidence="7">The sequence shown here is derived from an EMBL/GenBank/DDBJ whole genome shotgun (WGS) entry which is preliminary data.</text>
</comment>
<dbReference type="NCBIfam" id="TIGR00785">
    <property type="entry name" value="dass"/>
    <property type="match status" value="1"/>
</dbReference>
<dbReference type="GO" id="GO:0008514">
    <property type="term" value="F:organic anion transmembrane transporter activity"/>
    <property type="evidence" value="ECO:0007669"/>
    <property type="project" value="UniProtKB-ARBA"/>
</dbReference>
<dbReference type="HOGENOM" id="CLU_005170_0_0_6"/>
<dbReference type="InterPro" id="IPR001898">
    <property type="entry name" value="SLC13A/DASS"/>
</dbReference>
<keyword evidence="4 6" id="KW-0472">Membrane</keyword>
<evidence type="ECO:0000313" key="7">
    <source>
        <dbReference type="EMBL" id="ENO16539.1"/>
    </source>
</evidence>
<feature type="transmembrane region" description="Helical" evidence="6">
    <location>
        <begin position="334"/>
        <end position="352"/>
    </location>
</feature>